<dbReference type="SUPFAM" id="SSF47473">
    <property type="entry name" value="EF-hand"/>
    <property type="match status" value="1"/>
</dbReference>
<feature type="domain" description="DM10" evidence="6">
    <location>
        <begin position="249"/>
        <end position="363"/>
    </location>
</feature>
<evidence type="ECO:0000256" key="4">
    <source>
        <dbReference type="ARBA" id="ARBA00023212"/>
    </source>
</evidence>
<dbReference type="InterPro" id="IPR040193">
    <property type="entry name" value="EFHC1/EFHC2/EFHB"/>
</dbReference>
<dbReference type="InterPro" id="IPR006602">
    <property type="entry name" value="DM10_dom"/>
</dbReference>
<evidence type="ECO:0000256" key="2">
    <source>
        <dbReference type="ARBA" id="ARBA00022490"/>
    </source>
</evidence>
<evidence type="ECO:0000259" key="6">
    <source>
        <dbReference type="PROSITE" id="PS51336"/>
    </source>
</evidence>
<feature type="domain" description="DM10" evidence="6">
    <location>
        <begin position="426"/>
        <end position="532"/>
    </location>
</feature>
<dbReference type="InterPro" id="IPR011992">
    <property type="entry name" value="EF-hand-dom_pair"/>
</dbReference>
<dbReference type="Proteomes" id="UP000192578">
    <property type="component" value="Unassembled WGS sequence"/>
</dbReference>
<reference evidence="8" key="1">
    <citation type="submission" date="2017-01" db="EMBL/GenBank/DDBJ databases">
        <title>Comparative genomics of anhydrobiosis in the tardigrade Hypsibius dujardini.</title>
        <authorList>
            <person name="Yoshida Y."/>
            <person name="Koutsovoulos G."/>
            <person name="Laetsch D."/>
            <person name="Stevens L."/>
            <person name="Kumar S."/>
            <person name="Horikawa D."/>
            <person name="Ishino K."/>
            <person name="Komine S."/>
            <person name="Tomita M."/>
            <person name="Blaxter M."/>
            <person name="Arakawa K."/>
        </authorList>
    </citation>
    <scope>NUCLEOTIDE SEQUENCE [LARGE SCALE GENOMIC DNA]</scope>
    <source>
        <strain evidence="8">Z151</strain>
    </source>
</reference>
<keyword evidence="3" id="KW-0677">Repeat</keyword>
<evidence type="ECO:0000256" key="5">
    <source>
        <dbReference type="ARBA" id="ARBA00023273"/>
    </source>
</evidence>
<dbReference type="SMART" id="SM00676">
    <property type="entry name" value="DM10"/>
    <property type="match status" value="3"/>
</dbReference>
<evidence type="ECO:0000313" key="8">
    <source>
        <dbReference type="Proteomes" id="UP000192578"/>
    </source>
</evidence>
<comment type="caution">
    <text evidence="7">The sequence shown here is derived from an EMBL/GenBank/DDBJ whole genome shotgun (WGS) entry which is preliminary data.</text>
</comment>
<dbReference type="Gene3D" id="1.10.238.10">
    <property type="entry name" value="EF-hand"/>
    <property type="match status" value="1"/>
</dbReference>
<dbReference type="OrthoDB" id="10255210at2759"/>
<keyword evidence="8" id="KW-1185">Reference proteome</keyword>
<dbReference type="Gene3D" id="2.30.29.170">
    <property type="match status" value="3"/>
</dbReference>
<dbReference type="AlphaFoldDB" id="A0A1W0WLL4"/>
<dbReference type="FunFam" id="2.30.29.170:FF:000004">
    <property type="entry name" value="EF-hand domain containing 2"/>
    <property type="match status" value="1"/>
</dbReference>
<evidence type="ECO:0000313" key="7">
    <source>
        <dbReference type="EMBL" id="OQV16057.1"/>
    </source>
</evidence>
<evidence type="ECO:0000256" key="3">
    <source>
        <dbReference type="ARBA" id="ARBA00022737"/>
    </source>
</evidence>
<sequence length="671" mass="78039">MDAHIPQYLPPTLFQGYTNEYLRNKERNFIHRTQGLSYGQGFRKVKPASAQAAFITDDPKLDCDQVGDLVKLGCLNPEFYKPPLQRATNQTLSDENALLKEKNAESTPEKPFLKENYRVRKFVLYFYTADDTIKIWENRQLNTGFVQGTYLGRRRYEMPGKESVCYKWFDLNVGLDIDLSGHLFHIYDSDGYTRHYFEYNGSTVKMKEACPEDPYLSYCEKMKINDKNRSFSFRQTNEEDQLSRFIRTDGQKLCFEVVMDDSVQKAGDIRRMVLRYYIYDATLELVQIPTKNSGYDPASAVIRRQKIPKNFYNDIVLQIGDKTVPQHYTAGDLRLGETLLLFGRKVTICDCDEYTKKWYRDNMQITEFNKVDSATLLPQRAPLPQPVLPTWSEGNRQGGYLDSLQNCLHLDPQPVIADSLQRLYYSQECLRYEAKLVTQEPEEKERRFIINYFVGDSSIKIVEVANPCLNITRSTFLARRQLTKLNQPNQDNPPVYFSEQDFTIGSVHLMCGRLFEIINCDEHVINFALKNPGMYTHEQLDQFRQAIAWHSKKNHFVEHSDDATSASTLEEKVRNAVWKLKRWQKVSHQRLYQLFLELDKDGKELITKDILRTMCGQLGVSTEDEVLEGIFHLFDAPDGKCVMQFTRFLHALNMVWHGVKNLPGETGNKGY</sequence>
<evidence type="ECO:0000256" key="1">
    <source>
        <dbReference type="ARBA" id="ARBA00004430"/>
    </source>
</evidence>
<dbReference type="EMBL" id="MTYJ01000079">
    <property type="protein sequence ID" value="OQV16057.1"/>
    <property type="molecule type" value="Genomic_DNA"/>
</dbReference>
<dbReference type="PROSITE" id="PS51336">
    <property type="entry name" value="DM10"/>
    <property type="match status" value="3"/>
</dbReference>
<feature type="domain" description="DM10" evidence="6">
    <location>
        <begin position="95"/>
        <end position="201"/>
    </location>
</feature>
<accession>A0A1W0WLL4</accession>
<dbReference type="Pfam" id="PF06565">
    <property type="entry name" value="DM10_dom"/>
    <property type="match status" value="3"/>
</dbReference>
<dbReference type="GO" id="GO:0005930">
    <property type="term" value="C:axoneme"/>
    <property type="evidence" value="ECO:0007669"/>
    <property type="project" value="UniProtKB-SubCell"/>
</dbReference>
<gene>
    <name evidence="7" type="ORF">BV898_09827</name>
</gene>
<proteinExistence type="predicted"/>
<organism evidence="7 8">
    <name type="scientific">Hypsibius exemplaris</name>
    <name type="common">Freshwater tardigrade</name>
    <dbReference type="NCBI Taxonomy" id="2072580"/>
    <lineage>
        <taxon>Eukaryota</taxon>
        <taxon>Metazoa</taxon>
        <taxon>Ecdysozoa</taxon>
        <taxon>Tardigrada</taxon>
        <taxon>Eutardigrada</taxon>
        <taxon>Parachela</taxon>
        <taxon>Hypsibioidea</taxon>
        <taxon>Hypsibiidae</taxon>
        <taxon>Hypsibius</taxon>
    </lineage>
</organism>
<dbReference type="PANTHER" id="PTHR12086">
    <property type="entry name" value="EF-HAND DOMAIN C-TERMINAL CONTAINING PROTEIN"/>
    <property type="match status" value="1"/>
</dbReference>
<keyword evidence="5" id="KW-0966">Cell projection</keyword>
<keyword evidence="4" id="KW-0206">Cytoskeleton</keyword>
<name>A0A1W0WLL4_HYPEX</name>
<protein>
    <submittedName>
        <fullName evidence="7">EF-hand domain-containing protein 1</fullName>
    </submittedName>
</protein>
<comment type="subcellular location">
    <subcellularLocation>
        <location evidence="1">Cytoplasm</location>
        <location evidence="1">Cytoskeleton</location>
        <location evidence="1">Cilium axoneme</location>
    </subcellularLocation>
</comment>
<keyword evidence="2" id="KW-0963">Cytoplasm</keyword>